<organism evidence="2 3">
    <name type="scientific">Candidatus Falkowbacteria bacterium GW2011_GWF2_39_8</name>
    <dbReference type="NCBI Taxonomy" id="1618642"/>
    <lineage>
        <taxon>Bacteria</taxon>
        <taxon>Candidatus Falkowiibacteriota</taxon>
    </lineage>
</organism>
<dbReference type="Gene3D" id="3.10.450.50">
    <property type="match status" value="1"/>
</dbReference>
<feature type="domain" description="DUF4440" evidence="1">
    <location>
        <begin position="9"/>
        <end position="112"/>
    </location>
</feature>
<evidence type="ECO:0000313" key="2">
    <source>
        <dbReference type="EMBL" id="KKR32472.1"/>
    </source>
</evidence>
<dbReference type="InterPro" id="IPR027843">
    <property type="entry name" value="DUF4440"/>
</dbReference>
<dbReference type="Pfam" id="PF14534">
    <property type="entry name" value="DUF4440"/>
    <property type="match status" value="1"/>
</dbReference>
<evidence type="ECO:0000313" key="3">
    <source>
        <dbReference type="Proteomes" id="UP000034137"/>
    </source>
</evidence>
<reference evidence="2 3" key="1">
    <citation type="journal article" date="2015" name="Nature">
        <title>rRNA introns, odd ribosomes, and small enigmatic genomes across a large radiation of phyla.</title>
        <authorList>
            <person name="Brown C.T."/>
            <person name="Hug L.A."/>
            <person name="Thomas B.C."/>
            <person name="Sharon I."/>
            <person name="Castelle C.J."/>
            <person name="Singh A."/>
            <person name="Wilkins M.J."/>
            <person name="Williams K.H."/>
            <person name="Banfield J.F."/>
        </authorList>
    </citation>
    <scope>NUCLEOTIDE SEQUENCE [LARGE SCALE GENOMIC DNA]</scope>
</reference>
<sequence length="121" mass="14056">MNKKIKDHIKKLEHELLDPEVRKSGKRIGELLADDFFEFAKDGKKYNKKEIIDILPSCPEEIFATSNFDVLEISSNTVLVTYIADRKVIKTEEKSKTLCSSIWQERNGKWQMIFFQGTTAE</sequence>
<gene>
    <name evidence="2" type="ORF">UT64_C0033G0006</name>
</gene>
<protein>
    <recommendedName>
        <fullName evidence="1">DUF4440 domain-containing protein</fullName>
    </recommendedName>
</protein>
<comment type="caution">
    <text evidence="2">The sequence shown here is derived from an EMBL/GenBank/DDBJ whole genome shotgun (WGS) entry which is preliminary data.</text>
</comment>
<dbReference type="EMBL" id="LBXO01000033">
    <property type="protein sequence ID" value="KKR32472.1"/>
    <property type="molecule type" value="Genomic_DNA"/>
</dbReference>
<accession>A0A0G0T3Q4</accession>
<dbReference type="SUPFAM" id="SSF54427">
    <property type="entry name" value="NTF2-like"/>
    <property type="match status" value="1"/>
</dbReference>
<dbReference type="AlphaFoldDB" id="A0A0G0T3Q4"/>
<name>A0A0G0T3Q4_9BACT</name>
<dbReference type="InterPro" id="IPR032710">
    <property type="entry name" value="NTF2-like_dom_sf"/>
</dbReference>
<evidence type="ECO:0000259" key="1">
    <source>
        <dbReference type="Pfam" id="PF14534"/>
    </source>
</evidence>
<dbReference type="Proteomes" id="UP000034137">
    <property type="component" value="Unassembled WGS sequence"/>
</dbReference>
<proteinExistence type="predicted"/>